<keyword evidence="9" id="KW-1185">Reference proteome</keyword>
<comment type="similarity">
    <text evidence="2">Belongs to the GtrA family.</text>
</comment>
<protein>
    <recommendedName>
        <fullName evidence="7">GtrA/DPMS transmembrane domain-containing protein</fullName>
    </recommendedName>
</protein>
<organism evidence="8 9">
    <name type="scientific">Thalassobaculum fulvum</name>
    <dbReference type="NCBI Taxonomy" id="1633335"/>
    <lineage>
        <taxon>Bacteria</taxon>
        <taxon>Pseudomonadati</taxon>
        <taxon>Pseudomonadota</taxon>
        <taxon>Alphaproteobacteria</taxon>
        <taxon>Rhodospirillales</taxon>
        <taxon>Thalassobaculaceae</taxon>
        <taxon>Thalassobaculum</taxon>
    </lineage>
</organism>
<dbReference type="EMBL" id="BMZS01000010">
    <property type="protein sequence ID" value="GHD57887.1"/>
    <property type="molecule type" value="Genomic_DNA"/>
</dbReference>
<keyword evidence="5 6" id="KW-0472">Membrane</keyword>
<comment type="subcellular location">
    <subcellularLocation>
        <location evidence="1">Membrane</location>
        <topology evidence="1">Multi-pass membrane protein</topology>
    </subcellularLocation>
</comment>
<evidence type="ECO:0000259" key="7">
    <source>
        <dbReference type="Pfam" id="PF04138"/>
    </source>
</evidence>
<dbReference type="InterPro" id="IPR007267">
    <property type="entry name" value="GtrA_DPMS_TM"/>
</dbReference>
<proteinExistence type="inferred from homology"/>
<evidence type="ECO:0000313" key="9">
    <source>
        <dbReference type="Proteomes" id="UP000630353"/>
    </source>
</evidence>
<sequence>MTLPGLTLLRQFVGFAAVGAFGLTAHYAVLTAAVELAGVDPVAASVAGFLVGALVNYGLNRRLVFRSTRAHRTAGPRFVAVAGSGLVLNAVLMTVLVDWLGVYYLAAQVLVTGGLTVWHFALNKVWTFRT</sequence>
<evidence type="ECO:0000313" key="8">
    <source>
        <dbReference type="EMBL" id="GHD57887.1"/>
    </source>
</evidence>
<keyword evidence="3 6" id="KW-0812">Transmembrane</keyword>
<feature type="transmembrane region" description="Helical" evidence="6">
    <location>
        <begin position="79"/>
        <end position="97"/>
    </location>
</feature>
<evidence type="ECO:0000256" key="3">
    <source>
        <dbReference type="ARBA" id="ARBA00022692"/>
    </source>
</evidence>
<evidence type="ECO:0000256" key="1">
    <source>
        <dbReference type="ARBA" id="ARBA00004141"/>
    </source>
</evidence>
<accession>A0A919CR73</accession>
<gene>
    <name evidence="8" type="ORF">GCM10017083_39920</name>
</gene>
<name>A0A919CR73_9PROT</name>
<dbReference type="GO" id="GO:0000271">
    <property type="term" value="P:polysaccharide biosynthetic process"/>
    <property type="evidence" value="ECO:0007669"/>
    <property type="project" value="InterPro"/>
</dbReference>
<comment type="caution">
    <text evidence="8">The sequence shown here is derived from an EMBL/GenBank/DDBJ whole genome shotgun (WGS) entry which is preliminary data.</text>
</comment>
<evidence type="ECO:0000256" key="4">
    <source>
        <dbReference type="ARBA" id="ARBA00022989"/>
    </source>
</evidence>
<dbReference type="PANTHER" id="PTHR38459:SF1">
    <property type="entry name" value="PROPHAGE BACTOPRENOL-LINKED GLUCOSE TRANSLOCASE HOMOLOG"/>
    <property type="match status" value="1"/>
</dbReference>
<dbReference type="Pfam" id="PF04138">
    <property type="entry name" value="GtrA_DPMS_TM"/>
    <property type="match status" value="1"/>
</dbReference>
<feature type="transmembrane region" description="Helical" evidence="6">
    <location>
        <begin position="12"/>
        <end position="30"/>
    </location>
</feature>
<dbReference type="PANTHER" id="PTHR38459">
    <property type="entry name" value="PROPHAGE BACTOPRENOL-LINKED GLUCOSE TRANSLOCASE HOMOLOG"/>
    <property type="match status" value="1"/>
</dbReference>
<feature type="transmembrane region" description="Helical" evidence="6">
    <location>
        <begin position="42"/>
        <end position="59"/>
    </location>
</feature>
<reference evidence="8" key="1">
    <citation type="journal article" date="2014" name="Int. J. Syst. Evol. Microbiol.">
        <title>Complete genome sequence of Corynebacterium casei LMG S-19264T (=DSM 44701T), isolated from a smear-ripened cheese.</title>
        <authorList>
            <consortium name="US DOE Joint Genome Institute (JGI-PGF)"/>
            <person name="Walter F."/>
            <person name="Albersmeier A."/>
            <person name="Kalinowski J."/>
            <person name="Ruckert C."/>
        </authorList>
    </citation>
    <scope>NUCLEOTIDE SEQUENCE</scope>
    <source>
        <strain evidence="8">KCTC 42651</strain>
    </source>
</reference>
<dbReference type="RefSeq" id="WP_189992930.1">
    <property type="nucleotide sequence ID" value="NZ_BMZS01000010.1"/>
</dbReference>
<evidence type="ECO:0000256" key="6">
    <source>
        <dbReference type="SAM" id="Phobius"/>
    </source>
</evidence>
<reference evidence="8" key="2">
    <citation type="submission" date="2020-09" db="EMBL/GenBank/DDBJ databases">
        <authorList>
            <person name="Sun Q."/>
            <person name="Kim S."/>
        </authorList>
    </citation>
    <scope>NUCLEOTIDE SEQUENCE</scope>
    <source>
        <strain evidence="8">KCTC 42651</strain>
    </source>
</reference>
<dbReference type="AlphaFoldDB" id="A0A919CR73"/>
<feature type="transmembrane region" description="Helical" evidence="6">
    <location>
        <begin position="103"/>
        <end position="122"/>
    </location>
</feature>
<dbReference type="Proteomes" id="UP000630353">
    <property type="component" value="Unassembled WGS sequence"/>
</dbReference>
<dbReference type="InterPro" id="IPR051401">
    <property type="entry name" value="GtrA_CellWall_Glycosyl"/>
</dbReference>
<feature type="domain" description="GtrA/DPMS transmembrane" evidence="7">
    <location>
        <begin position="15"/>
        <end position="128"/>
    </location>
</feature>
<dbReference type="GO" id="GO:0005886">
    <property type="term" value="C:plasma membrane"/>
    <property type="evidence" value="ECO:0007669"/>
    <property type="project" value="TreeGrafter"/>
</dbReference>
<evidence type="ECO:0000256" key="5">
    <source>
        <dbReference type="ARBA" id="ARBA00023136"/>
    </source>
</evidence>
<keyword evidence="4 6" id="KW-1133">Transmembrane helix</keyword>
<evidence type="ECO:0000256" key="2">
    <source>
        <dbReference type="ARBA" id="ARBA00009399"/>
    </source>
</evidence>